<dbReference type="OMA" id="IIEGDQN"/>
<protein>
    <recommendedName>
        <fullName evidence="1">C2 NT-type domain-containing protein</fullName>
    </recommendedName>
</protein>
<dbReference type="PANTHER" id="PTHR33414">
    <property type="entry name" value="PROTEIN PLASTID MOVEMENT IMPAIRED 1-RELATED 1"/>
    <property type="match status" value="1"/>
</dbReference>
<name>A0A068UJB1_COFCA</name>
<dbReference type="Proteomes" id="UP000295252">
    <property type="component" value="Chromosome X"/>
</dbReference>
<dbReference type="PhylomeDB" id="A0A068UJB1"/>
<dbReference type="Pfam" id="PF10358">
    <property type="entry name" value="NT-C2"/>
    <property type="match status" value="1"/>
</dbReference>
<proteinExistence type="predicted"/>
<evidence type="ECO:0000313" key="3">
    <source>
        <dbReference type="Proteomes" id="UP000295252"/>
    </source>
</evidence>
<dbReference type="InterPro" id="IPR048972">
    <property type="entry name" value="PMI1_PMIR1-2_C"/>
</dbReference>
<dbReference type="InParanoid" id="A0A068UJB1"/>
<accession>A0A068UJB1</accession>
<feature type="domain" description="C2 NT-type" evidence="1">
    <location>
        <begin position="101"/>
        <end position="250"/>
    </location>
</feature>
<reference evidence="3" key="1">
    <citation type="journal article" date="2014" name="Science">
        <title>The coffee genome provides insight into the convergent evolution of caffeine biosynthesis.</title>
        <authorList>
            <person name="Denoeud F."/>
            <person name="Carretero-Paulet L."/>
            <person name="Dereeper A."/>
            <person name="Droc G."/>
            <person name="Guyot R."/>
            <person name="Pietrella M."/>
            <person name="Zheng C."/>
            <person name="Alberti A."/>
            <person name="Anthony F."/>
            <person name="Aprea G."/>
            <person name="Aury J.M."/>
            <person name="Bento P."/>
            <person name="Bernard M."/>
            <person name="Bocs S."/>
            <person name="Campa C."/>
            <person name="Cenci A."/>
            <person name="Combes M.C."/>
            <person name="Crouzillat D."/>
            <person name="Da Silva C."/>
            <person name="Daddiego L."/>
            <person name="De Bellis F."/>
            <person name="Dussert S."/>
            <person name="Garsmeur O."/>
            <person name="Gayraud T."/>
            <person name="Guignon V."/>
            <person name="Jahn K."/>
            <person name="Jamilloux V."/>
            <person name="Joet T."/>
            <person name="Labadie K."/>
            <person name="Lan T."/>
            <person name="Leclercq J."/>
            <person name="Lepelley M."/>
            <person name="Leroy T."/>
            <person name="Li L.T."/>
            <person name="Librado P."/>
            <person name="Lopez L."/>
            <person name="Munoz A."/>
            <person name="Noel B."/>
            <person name="Pallavicini A."/>
            <person name="Perrotta G."/>
            <person name="Poncet V."/>
            <person name="Pot D."/>
            <person name="Priyono X."/>
            <person name="Rigoreau M."/>
            <person name="Rouard M."/>
            <person name="Rozas J."/>
            <person name="Tranchant-Dubreuil C."/>
            <person name="VanBuren R."/>
            <person name="Zhang Q."/>
            <person name="Andrade A.C."/>
            <person name="Argout X."/>
            <person name="Bertrand B."/>
            <person name="de Kochko A."/>
            <person name="Graziosi G."/>
            <person name="Henry R.J."/>
            <person name="Jayarama X."/>
            <person name="Ming R."/>
            <person name="Nagai C."/>
            <person name="Rounsley S."/>
            <person name="Sankoff D."/>
            <person name="Giuliano G."/>
            <person name="Albert V.A."/>
            <person name="Wincker P."/>
            <person name="Lashermes P."/>
        </authorList>
    </citation>
    <scope>NUCLEOTIDE SEQUENCE [LARGE SCALE GENOMIC DNA]</scope>
    <source>
        <strain evidence="3">cv. DH200-94</strain>
    </source>
</reference>
<dbReference type="InterPro" id="IPR019448">
    <property type="entry name" value="NT-C2"/>
</dbReference>
<dbReference type="PANTHER" id="PTHR33414:SF13">
    <property type="entry name" value="PROTEIN PLASTID MOVEMENT IMPAIRED 1-RELATED 1-LIKE"/>
    <property type="match status" value="1"/>
</dbReference>
<dbReference type="OrthoDB" id="2019483at2759"/>
<dbReference type="Pfam" id="PF21745">
    <property type="entry name" value="PMI1_PMIR1-2_C"/>
    <property type="match status" value="1"/>
</dbReference>
<dbReference type="PROSITE" id="PS51840">
    <property type="entry name" value="C2_NT"/>
    <property type="match status" value="1"/>
</dbReference>
<evidence type="ECO:0000259" key="1">
    <source>
        <dbReference type="PROSITE" id="PS51840"/>
    </source>
</evidence>
<dbReference type="InterPro" id="IPR039614">
    <property type="entry name" value="PMI1-like"/>
</dbReference>
<organism evidence="2 3">
    <name type="scientific">Coffea canephora</name>
    <name type="common">Robusta coffee</name>
    <dbReference type="NCBI Taxonomy" id="49390"/>
    <lineage>
        <taxon>Eukaryota</taxon>
        <taxon>Viridiplantae</taxon>
        <taxon>Streptophyta</taxon>
        <taxon>Embryophyta</taxon>
        <taxon>Tracheophyta</taxon>
        <taxon>Spermatophyta</taxon>
        <taxon>Magnoliopsida</taxon>
        <taxon>eudicotyledons</taxon>
        <taxon>Gunneridae</taxon>
        <taxon>Pentapetalae</taxon>
        <taxon>asterids</taxon>
        <taxon>lamiids</taxon>
        <taxon>Gentianales</taxon>
        <taxon>Rubiaceae</taxon>
        <taxon>Ixoroideae</taxon>
        <taxon>Gardenieae complex</taxon>
        <taxon>Bertiereae - Coffeeae clade</taxon>
        <taxon>Coffeeae</taxon>
        <taxon>Coffea</taxon>
    </lineage>
</organism>
<dbReference type="Gramene" id="CDP08304">
    <property type="protein sequence ID" value="CDP08304"/>
    <property type="gene ID" value="GSCOC_T00027096001"/>
</dbReference>
<gene>
    <name evidence="2" type="ORF">GSCOC_T00027096001</name>
</gene>
<dbReference type="EMBL" id="HG739115">
    <property type="protein sequence ID" value="CDP08304.1"/>
    <property type="molecule type" value="Genomic_DNA"/>
</dbReference>
<dbReference type="AlphaFoldDB" id="A0A068UJB1"/>
<dbReference type="STRING" id="49390.A0A068UJB1"/>
<sequence>MLSWLFSFLNWRNTEPNKYLISMVISKDDTVMSNDEALSSGQLLRDIGEISQALYLHKDPSKSVHLQSKHQSIFGTKASVRDVFQKEKKSSIWGWKPLKALTHIRSHRFNCFFFLHVHSVEGLPSNFNDLILCVNWKRKNEVFKTHPVRVFEGIAKFEETLMHQCSVYVSRNGPQNSAKYEPKLFLLQASIIGAPTLDIGKHWVDLARLLPLTVEELEEEKRTSGKWTTSFKLKGKAKGAILNVSFGFSILGDNPFDPRHFLTVSDMPKDSGQTPIAISSDCDQSSSNIALRRSGSVPRKSYNGHQHVSSQSLDMKYLSEVFPNQNSELARSINFLYQKLDEGKFGNLKEVDGFHENLVPFNSKFASSGNGFDDSDFIVIDQGVELSVKDDWKLDHNSTECFNKPVIETIDVAEIFQEDMTDFSAKGEPNSNHLLDCSNSCESAIQSKCEENNVYGKESTVEESTMVSCKFIASESAEFDMSSNISKCIEEETYMNTESSCGASKLVRSLSLDDVTESVANEFLDMLGFGHNPRDMTSDSEPESPRGHLLKQFEMEFCAFENPILDLDAASERIEVSGVARTGSGRVACSDDFDLSLVIQEAEKEYNRVTQSLRSRRNAKMLENLETETLMQRWGLNDKVFQNSPRITSDGFGSPVYFPPEEPSRLPALAEGLGPTIQTKSGGLLRSMSSSLFRRAKNSAKLIMQVSNAVVLPAVMGSNVVEILQCWASGGAEDMFAKTNELMPLEDITGRTMEQVILETEHSSEVIKRFDQSASLNDFRVKDHSFVLEKNDEGSLFGQNAPNLGSITEKVYSDYVSLEDLVPLAVANFEALSIEGLRIQCGWSDAEAPSCIRPQFTENWTSVGQNVKLGGVMGSLGPTPLQLLDVKREDGIAELIKFSISLNEWIRLDAVDIDYENEVDGEMLKILAAHHADLFDLGGLQMTRNGQRVKLSGSNSHLFGNNFTLALRLQLRDPFRDFEMVGSSILALAQVERICIPVHDEMHNTNIETDLSNKKDDLNEEFVMEGTSAEENHKCINAPFISRFKISGVHIAGFNVEPNGRGMLINPRQLQSGSRWLLSSGMNRTSKRPFSKSSAITKPSSQLLQKQTCDTLWSISSEVQSAAARWKHFGAQNIHVRNPDIAFPN</sequence>
<keyword evidence="3" id="KW-1185">Reference proteome</keyword>
<evidence type="ECO:0000313" key="2">
    <source>
        <dbReference type="EMBL" id="CDP08304.1"/>
    </source>
</evidence>